<reference evidence="2 3" key="1">
    <citation type="journal article" date="2006" name="Nature">
        <title>Global trends of whole-genome duplications revealed by the ciliate Paramecium tetraurelia.</title>
        <authorList>
            <consortium name="Genoscope"/>
            <person name="Aury J.-M."/>
            <person name="Jaillon O."/>
            <person name="Duret L."/>
            <person name="Noel B."/>
            <person name="Jubin C."/>
            <person name="Porcel B.M."/>
            <person name="Segurens B."/>
            <person name="Daubin V."/>
            <person name="Anthouard V."/>
            <person name="Aiach N."/>
            <person name="Arnaiz O."/>
            <person name="Billaut A."/>
            <person name="Beisson J."/>
            <person name="Blanc I."/>
            <person name="Bouhouche K."/>
            <person name="Camara F."/>
            <person name="Duharcourt S."/>
            <person name="Guigo R."/>
            <person name="Gogendeau D."/>
            <person name="Katinka M."/>
            <person name="Keller A.-M."/>
            <person name="Kissmehl R."/>
            <person name="Klotz C."/>
            <person name="Koll F."/>
            <person name="Le Moue A."/>
            <person name="Lepere C."/>
            <person name="Malinsky S."/>
            <person name="Nowacki M."/>
            <person name="Nowak J.K."/>
            <person name="Plattner H."/>
            <person name="Poulain J."/>
            <person name="Ruiz F."/>
            <person name="Serrano V."/>
            <person name="Zagulski M."/>
            <person name="Dessen P."/>
            <person name="Betermier M."/>
            <person name="Weissenbach J."/>
            <person name="Scarpelli C."/>
            <person name="Schachter V."/>
            <person name="Sperling L."/>
            <person name="Meyer E."/>
            <person name="Cohen J."/>
            <person name="Wincker P."/>
        </authorList>
    </citation>
    <scope>NUCLEOTIDE SEQUENCE [LARGE SCALE GENOMIC DNA]</scope>
    <source>
        <strain evidence="2 3">Stock d4-2</strain>
    </source>
</reference>
<evidence type="ECO:0000259" key="1">
    <source>
        <dbReference type="SMART" id="SM00985"/>
    </source>
</evidence>
<sequence length="131" mass="15435">MKNAFVNLAIPFVKLTEPGLVPKKKINEKVTVTLWDIWAHEITKSTTFRQLFEILNQQYDLHPRDVFLKAQPVYMEIMYAKKPDEKKHFLDQPIIKVLEIQKYVDLTINFTLNQESQEIIKGIPQVRLALK</sequence>
<dbReference type="KEGG" id="ptm:GSPATT00012990001"/>
<dbReference type="SMART" id="SM00985">
    <property type="entry name" value="UBA_e1_C"/>
    <property type="match status" value="1"/>
</dbReference>
<organism evidence="2 3">
    <name type="scientific">Paramecium tetraurelia</name>
    <dbReference type="NCBI Taxonomy" id="5888"/>
    <lineage>
        <taxon>Eukaryota</taxon>
        <taxon>Sar</taxon>
        <taxon>Alveolata</taxon>
        <taxon>Ciliophora</taxon>
        <taxon>Intramacronucleata</taxon>
        <taxon>Oligohymenophorea</taxon>
        <taxon>Peniculida</taxon>
        <taxon>Parameciidae</taxon>
        <taxon>Paramecium</taxon>
    </lineage>
</organism>
<dbReference type="Proteomes" id="UP000000600">
    <property type="component" value="Unassembled WGS sequence"/>
</dbReference>
<evidence type="ECO:0000313" key="2">
    <source>
        <dbReference type="EMBL" id="CAK77505.1"/>
    </source>
</evidence>
<accession>A0D388</accession>
<feature type="domain" description="Ubiquitin-activating enzyme E1 C-terminal" evidence="1">
    <location>
        <begin position="1"/>
        <end position="126"/>
    </location>
</feature>
<dbReference type="InterPro" id="IPR018965">
    <property type="entry name" value="Ub-activating_enz_E1_C"/>
</dbReference>
<proteinExistence type="predicted"/>
<keyword evidence="3" id="KW-1185">Reference proteome</keyword>
<gene>
    <name evidence="2" type="ORF">GSPATT00012990001</name>
</gene>
<dbReference type="GeneID" id="5030687"/>
<dbReference type="RefSeq" id="XP_001444902.1">
    <property type="nucleotide sequence ID" value="XM_001444865.1"/>
</dbReference>
<dbReference type="InParanoid" id="A0D388"/>
<dbReference type="HOGENOM" id="CLU_1931620_0_0_1"/>
<dbReference type="Pfam" id="PF09358">
    <property type="entry name" value="E1_UFD"/>
    <property type="match status" value="1"/>
</dbReference>
<name>A0D388_PARTE</name>
<dbReference type="AlphaFoldDB" id="A0D388"/>
<dbReference type="OrthoDB" id="10252231at2759"/>
<evidence type="ECO:0000313" key="3">
    <source>
        <dbReference type="Proteomes" id="UP000000600"/>
    </source>
</evidence>
<dbReference type="STRING" id="5888.A0D388"/>
<dbReference type="EMBL" id="CT868274">
    <property type="protein sequence ID" value="CAK77505.1"/>
    <property type="molecule type" value="Genomic_DNA"/>
</dbReference>
<protein>
    <recommendedName>
        <fullName evidence="1">Ubiquitin-activating enzyme E1 C-terminal domain-containing protein</fullName>
    </recommendedName>
</protein>
<dbReference type="eggNOG" id="KOG2012">
    <property type="taxonomic scope" value="Eukaryota"/>
</dbReference>